<protein>
    <submittedName>
        <fullName evidence="1">Uncharacterized sporulation protein YeaH/YhbH (DUF444 family)</fullName>
    </submittedName>
</protein>
<dbReference type="Proteomes" id="UP001232973">
    <property type="component" value="Unassembled WGS sequence"/>
</dbReference>
<gene>
    <name evidence="1" type="ORF">J2S03_002586</name>
</gene>
<organism evidence="1 2">
    <name type="scientific">Alicyclobacillus cycloheptanicus</name>
    <dbReference type="NCBI Taxonomy" id="1457"/>
    <lineage>
        <taxon>Bacteria</taxon>
        <taxon>Bacillati</taxon>
        <taxon>Bacillota</taxon>
        <taxon>Bacilli</taxon>
        <taxon>Bacillales</taxon>
        <taxon>Alicyclobacillaceae</taxon>
        <taxon>Alicyclobacillus</taxon>
    </lineage>
</organism>
<evidence type="ECO:0000313" key="2">
    <source>
        <dbReference type="Proteomes" id="UP001232973"/>
    </source>
</evidence>
<name>A0ABT9XK85_9BACL</name>
<dbReference type="EMBL" id="JAUSTP010000023">
    <property type="protein sequence ID" value="MDQ0190719.1"/>
    <property type="molecule type" value="Genomic_DNA"/>
</dbReference>
<comment type="caution">
    <text evidence="1">The sequence shown here is derived from an EMBL/GenBank/DDBJ whole genome shotgun (WGS) entry which is preliminary data.</text>
</comment>
<sequence>MTAYSKLSHAHFRSVLIREKGDVYHALKTFFSQQESKVKPA</sequence>
<proteinExistence type="predicted"/>
<reference evidence="1 2" key="1">
    <citation type="submission" date="2023-07" db="EMBL/GenBank/DDBJ databases">
        <title>Genomic Encyclopedia of Type Strains, Phase IV (KMG-IV): sequencing the most valuable type-strain genomes for metagenomic binning, comparative biology and taxonomic classification.</title>
        <authorList>
            <person name="Goeker M."/>
        </authorList>
    </citation>
    <scope>NUCLEOTIDE SEQUENCE [LARGE SCALE GENOMIC DNA]</scope>
    <source>
        <strain evidence="1 2">DSM 4006</strain>
    </source>
</reference>
<keyword evidence="2" id="KW-1185">Reference proteome</keyword>
<accession>A0ABT9XK85</accession>
<dbReference type="RefSeq" id="WP_274454505.1">
    <property type="nucleotide sequence ID" value="NZ_CP067097.1"/>
</dbReference>
<evidence type="ECO:0000313" key="1">
    <source>
        <dbReference type="EMBL" id="MDQ0190719.1"/>
    </source>
</evidence>